<dbReference type="HOGENOM" id="CLU_511723_0_0_6"/>
<dbReference type="AlphaFoldDB" id="E4PS42"/>
<dbReference type="KEGG" id="mad:HP15_p187g80"/>
<organism evidence="4 5">
    <name type="scientific">Marinobacter adhaerens (strain DSM 23420 / HP15)</name>
    <dbReference type="NCBI Taxonomy" id="225937"/>
    <lineage>
        <taxon>Bacteria</taxon>
        <taxon>Pseudomonadati</taxon>
        <taxon>Pseudomonadota</taxon>
        <taxon>Gammaproteobacteria</taxon>
        <taxon>Pseudomonadales</taxon>
        <taxon>Marinobacteraceae</taxon>
        <taxon>Marinobacter</taxon>
    </lineage>
</organism>
<evidence type="ECO:0000256" key="2">
    <source>
        <dbReference type="SAM" id="MobiDB-lite"/>
    </source>
</evidence>
<dbReference type="EMBL" id="CP001980">
    <property type="protein sequence ID" value="ADQ00077.1"/>
    <property type="molecule type" value="Genomic_DNA"/>
</dbReference>
<sequence length="532" mass="54469">MASALTLTACGGGGSGGPSEPRLDTGGNDVDNRTPQERFCDDPNSVLMVETNGVMPADGAGDVPLNSSVRVTFNAQLDPTTVNMANVMLNGGSSGSVPSVLALNSDTITIDPNMNLEPGTAYEVNLGSGIMAACEDVAKNAEPFMSTFTTSDVVDTTQPRALSSVPVNGETLAATDSQVVVEFDKPIDASSVSESSFTVTPTQQNGDAIAAAGPVSGTFSFNQGTVTFIPDESLNGQTYYNVSVSTNVRDLSGNALEAPFSADFRTGGLVVALNDGLVSQIPGLGDGLNLLVGQLFGLLETGDPDDGLSSADNLLTLKLPLVNDLAELPANFDPANFDPADFFGEGNLPEFDSAVVAVCDPTAIAPGGNPECTVSLDLGLDATQLQSLADAFTGGDPSQIPELFANALFAQNDGLGLDLAVLDDSGLPLPTAVQDGLGVVLDGLSMIPELGVLFDQTDLQSLARIGLLEGSLLSVETGGDLINIDLLNSRSFTGDGGLITVGGGLVDLLMLDLLLDNVTCPEALPFGLICRG</sequence>
<feature type="region of interest" description="Disordered" evidence="2">
    <location>
        <begin position="1"/>
        <end position="38"/>
    </location>
</feature>
<feature type="domain" description="SbsA Ig-like" evidence="3">
    <location>
        <begin position="155"/>
        <end position="266"/>
    </location>
</feature>
<dbReference type="Proteomes" id="UP000007077">
    <property type="component" value="Plasmid pHP-187"/>
</dbReference>
<evidence type="ECO:0000313" key="5">
    <source>
        <dbReference type="Proteomes" id="UP000007077"/>
    </source>
</evidence>
<dbReference type="Pfam" id="PF13205">
    <property type="entry name" value="Big_5"/>
    <property type="match status" value="2"/>
</dbReference>
<evidence type="ECO:0000313" key="4">
    <source>
        <dbReference type="EMBL" id="ADQ00077.1"/>
    </source>
</evidence>
<protein>
    <recommendedName>
        <fullName evidence="3">SbsA Ig-like domain-containing protein</fullName>
    </recommendedName>
</protein>
<proteinExistence type="predicted"/>
<dbReference type="InterPro" id="IPR014755">
    <property type="entry name" value="Cu-Rt/internalin_Ig-like"/>
</dbReference>
<evidence type="ECO:0000256" key="1">
    <source>
        <dbReference type="ARBA" id="ARBA00022729"/>
    </source>
</evidence>
<dbReference type="InterPro" id="IPR032812">
    <property type="entry name" value="SbsA_Ig"/>
</dbReference>
<accession>E4PS42</accession>
<keyword evidence="1" id="KW-0732">Signal</keyword>
<gene>
    <name evidence="4" type="ordered locus">HP15_p187g80</name>
</gene>
<evidence type="ECO:0000259" key="3">
    <source>
        <dbReference type="Pfam" id="PF13205"/>
    </source>
</evidence>
<name>E4PS42_MARAH</name>
<feature type="domain" description="SbsA Ig-like" evidence="3">
    <location>
        <begin position="53"/>
        <end position="150"/>
    </location>
</feature>
<dbReference type="Gene3D" id="2.60.40.1220">
    <property type="match status" value="2"/>
</dbReference>
<dbReference type="PATRIC" id="fig|225937.3.peg.4306"/>
<reference evidence="4 5" key="1">
    <citation type="journal article" date="2010" name="Stand. Genomic Sci.">
        <title>Complete genome sequence of Marinobacter adhaerens type strain (HP15), a diatom-interacting marine microorganism.</title>
        <authorList>
            <person name="Gardes A."/>
            <person name="Kaeppel E."/>
            <person name="Shehzad A."/>
            <person name="Seebah S."/>
            <person name="Teeling H."/>
            <person name="Yarza P."/>
            <person name="Glockner F.O."/>
            <person name="Grossart H.P."/>
            <person name="Ullrich M.S."/>
        </authorList>
    </citation>
    <scope>NUCLEOTIDE SEQUENCE [LARGE SCALE GENOMIC DNA]</scope>
    <source>
        <strain evidence="5">DSM 23420 / HP15</strain>
        <plasmid evidence="5">Plasmid pHP-187</plasmid>
    </source>
</reference>
<reference evidence="5" key="2">
    <citation type="submission" date="2010-02" db="EMBL/GenBank/DDBJ databases">
        <title>Complete genome sequence of Marinobacter adhaerens type strain (HP15).</title>
        <authorList>
            <person name="Gaerdes A.A.M."/>
            <person name="Kaeppel E."/>
            <person name="Shezad A."/>
            <person name="Seebah S."/>
            <person name="Teeling H."/>
            <person name="Yarza P."/>
            <person name="Gloeckner F.O."/>
            <person name="Ullrich M.S."/>
        </authorList>
    </citation>
    <scope>NUCLEOTIDE SEQUENCE [LARGE SCALE GENOMIC DNA]</scope>
    <source>
        <strain evidence="5">DSM 23420 / HP15</strain>
        <plasmid evidence="5">Plasmid pHP-187</plasmid>
    </source>
</reference>
<keyword evidence="4" id="KW-0614">Plasmid</keyword>
<geneLocation type="plasmid" evidence="4 5">
    <name>pHP-187</name>
</geneLocation>